<dbReference type="InterPro" id="IPR018113">
    <property type="entry name" value="PTrfase_EIIB_Cys"/>
</dbReference>
<dbReference type="PANTHER" id="PTHR30009">
    <property type="entry name" value="CYTOCHROME C-TYPE SYNTHESIS PROTEIN AND PTS TRANSMEMBRANE COMPONENT"/>
    <property type="match status" value="1"/>
</dbReference>
<evidence type="ECO:0000256" key="5">
    <source>
        <dbReference type="ARBA" id="ARBA00022679"/>
    </source>
</evidence>
<dbReference type="Proteomes" id="UP001279681">
    <property type="component" value="Unassembled WGS sequence"/>
</dbReference>
<sequence length="539" mass="59585">MEKLKKDLQSFGKTLLFPISILSFMAIFLGLSAALQNPVIIGFLPFLKGEGIQGFLGFIRRLAGIPFAQLPLLFAMAIPLGIVKRDKEVAVYSSVVGYIAMLVGMSYILGVQGFTPTTTSIKYLMEHDNYSAVDATLYSSQFTNVLGVFVYNMNVIGGMIAGLFAIAIHNRFRQVELHPSLTFYSGKRFVPIACALIMPFVGMALVYIWPYINSLIMTLGTGIAKLNIAGAFLYGFLEKAINPTGLHHILNQAFRFTALGGVESVAGHTQVGALNIYFSQLENHLPFSAKATQYLAQGRILHMVFGMPAVVFALYKCALPEQREKLLKYFIPGLTAVVLTGITEPIEFTYIFISPILWIANAILAGLSTLVPAILGVKIGNIQGGIIDWFVFGTLQGLDTKWYVFLIIGPIFFLIYYFTYVFIIKKFNVLTIGRNKDDFKDSEDESESSSDSKNNAPVDSLAETMIEGLGGLENIVEVDNCISRLRIELKDSSKVNQDLIKKSKPNGVIIPDAHNIHIVYGGRVIKMRNLLDDYIFAKK</sequence>
<comment type="caution">
    <text evidence="15">The sequence shown here is derived from an EMBL/GenBank/DDBJ whole genome shotgun (WGS) entry which is preliminary data.</text>
</comment>
<dbReference type="InterPro" id="IPR001996">
    <property type="entry name" value="PTS_IIB_1"/>
</dbReference>
<name>A0ABU4WBH2_9FUSO</name>
<evidence type="ECO:0000256" key="12">
    <source>
        <dbReference type="SAM" id="Phobius"/>
    </source>
</evidence>
<feature type="transmembrane region" description="Helical" evidence="12">
    <location>
        <begin position="58"/>
        <end position="82"/>
    </location>
</feature>
<keyword evidence="9 12" id="KW-1133">Transmembrane helix</keyword>
<comment type="subcellular location">
    <subcellularLocation>
        <location evidence="1">Cell membrane</location>
        <topology evidence="1">Multi-pass membrane protein</topology>
    </subcellularLocation>
</comment>
<organism evidence="15 16">
    <name type="scientific">Candidatus Cetobacterium colombiensis</name>
    <dbReference type="NCBI Taxonomy" id="3073100"/>
    <lineage>
        <taxon>Bacteria</taxon>
        <taxon>Fusobacteriati</taxon>
        <taxon>Fusobacteriota</taxon>
        <taxon>Fusobacteriia</taxon>
        <taxon>Fusobacteriales</taxon>
        <taxon>Fusobacteriaceae</taxon>
        <taxon>Cetobacterium</taxon>
    </lineage>
</organism>
<feature type="transmembrane region" description="Helical" evidence="12">
    <location>
        <begin position="21"/>
        <end position="46"/>
    </location>
</feature>
<gene>
    <name evidence="15" type="ORF">RFV38_05860</name>
</gene>
<feature type="domain" description="PTS EIIB type-1" evidence="13">
    <location>
        <begin position="459"/>
        <end position="539"/>
    </location>
</feature>
<feature type="domain" description="PTS EIIC type-1" evidence="14">
    <location>
        <begin position="2"/>
        <end position="436"/>
    </location>
</feature>
<dbReference type="PANTHER" id="PTHR30009:SF24">
    <property type="entry name" value="PTS SYSTEM, IIBC COMPONENT"/>
    <property type="match status" value="1"/>
</dbReference>
<dbReference type="Pfam" id="PF02378">
    <property type="entry name" value="PTS_EIIC"/>
    <property type="match status" value="1"/>
</dbReference>
<feature type="transmembrane region" description="Helical" evidence="12">
    <location>
        <begin position="189"/>
        <end position="209"/>
    </location>
</feature>
<keyword evidence="2" id="KW-0813">Transport</keyword>
<keyword evidence="8" id="KW-0418">Kinase</keyword>
<dbReference type="InterPro" id="IPR003352">
    <property type="entry name" value="PTS_EIIC"/>
</dbReference>
<evidence type="ECO:0000259" key="13">
    <source>
        <dbReference type="PROSITE" id="PS51098"/>
    </source>
</evidence>
<dbReference type="Gene3D" id="3.30.1360.60">
    <property type="entry name" value="Glucose permease domain IIB"/>
    <property type="match status" value="1"/>
</dbReference>
<dbReference type="InterPro" id="IPR013013">
    <property type="entry name" value="PTS_EIIC_1"/>
</dbReference>
<keyword evidence="4" id="KW-0762">Sugar transport</keyword>
<keyword evidence="6" id="KW-0598">Phosphotransferase system</keyword>
<evidence type="ECO:0000256" key="8">
    <source>
        <dbReference type="ARBA" id="ARBA00022777"/>
    </source>
</evidence>
<protein>
    <submittedName>
        <fullName evidence="15">PTS transporter subunit EIIC</fullName>
    </submittedName>
</protein>
<dbReference type="CDD" id="cd00212">
    <property type="entry name" value="PTS_IIB_glc"/>
    <property type="match status" value="1"/>
</dbReference>
<evidence type="ECO:0000256" key="2">
    <source>
        <dbReference type="ARBA" id="ARBA00022448"/>
    </source>
</evidence>
<dbReference type="InterPro" id="IPR050429">
    <property type="entry name" value="PTS_Glucose_EIICBA"/>
</dbReference>
<evidence type="ECO:0000256" key="7">
    <source>
        <dbReference type="ARBA" id="ARBA00022692"/>
    </source>
</evidence>
<dbReference type="RefSeq" id="WP_320313429.1">
    <property type="nucleotide sequence ID" value="NZ_JAVIKH010000006.1"/>
</dbReference>
<dbReference type="SUPFAM" id="SSF55604">
    <property type="entry name" value="Glucose permease domain IIB"/>
    <property type="match status" value="1"/>
</dbReference>
<feature type="transmembrane region" description="Helical" evidence="12">
    <location>
        <begin position="215"/>
        <end position="237"/>
    </location>
</feature>
<evidence type="ECO:0000256" key="1">
    <source>
        <dbReference type="ARBA" id="ARBA00004651"/>
    </source>
</evidence>
<dbReference type="Pfam" id="PF00367">
    <property type="entry name" value="PTS_EIIB"/>
    <property type="match status" value="1"/>
</dbReference>
<dbReference type="PROSITE" id="PS51103">
    <property type="entry name" value="PTS_EIIC_TYPE_1"/>
    <property type="match status" value="1"/>
</dbReference>
<feature type="transmembrane region" description="Helical" evidence="12">
    <location>
        <begin position="402"/>
        <end position="424"/>
    </location>
</feature>
<dbReference type="EMBL" id="JAVIKH010000006">
    <property type="protein sequence ID" value="MDX8336024.1"/>
    <property type="molecule type" value="Genomic_DNA"/>
</dbReference>
<keyword evidence="5" id="KW-0808">Transferase</keyword>
<accession>A0ABU4WBH2</accession>
<dbReference type="PROSITE" id="PS51098">
    <property type="entry name" value="PTS_EIIB_TYPE_1"/>
    <property type="match status" value="1"/>
</dbReference>
<evidence type="ECO:0000256" key="11">
    <source>
        <dbReference type="PROSITE-ProRule" id="PRU00421"/>
    </source>
</evidence>
<keyword evidence="7 12" id="KW-0812">Transmembrane</keyword>
<feature type="transmembrane region" description="Helical" evidence="12">
    <location>
        <begin position="326"/>
        <end position="342"/>
    </location>
</feature>
<dbReference type="NCBIfam" id="TIGR00826">
    <property type="entry name" value="EIIB_glc"/>
    <property type="match status" value="1"/>
</dbReference>
<evidence type="ECO:0000256" key="3">
    <source>
        <dbReference type="ARBA" id="ARBA00022475"/>
    </source>
</evidence>
<keyword evidence="3" id="KW-1003">Cell membrane</keyword>
<feature type="transmembrane region" description="Helical" evidence="12">
    <location>
        <begin position="89"/>
        <end position="109"/>
    </location>
</feature>
<dbReference type="InterPro" id="IPR036878">
    <property type="entry name" value="Glu_permease_IIB"/>
</dbReference>
<feature type="transmembrane region" description="Helical" evidence="12">
    <location>
        <begin position="148"/>
        <end position="168"/>
    </location>
</feature>
<evidence type="ECO:0000256" key="6">
    <source>
        <dbReference type="ARBA" id="ARBA00022683"/>
    </source>
</evidence>
<keyword evidence="10 12" id="KW-0472">Membrane</keyword>
<evidence type="ECO:0000256" key="10">
    <source>
        <dbReference type="ARBA" id="ARBA00023136"/>
    </source>
</evidence>
<feature type="transmembrane region" description="Helical" evidence="12">
    <location>
        <begin position="300"/>
        <end position="319"/>
    </location>
</feature>
<feature type="active site" description="Phosphocysteine intermediate; for EIIB activity" evidence="11">
    <location>
        <position position="481"/>
    </location>
</feature>
<evidence type="ECO:0000256" key="4">
    <source>
        <dbReference type="ARBA" id="ARBA00022597"/>
    </source>
</evidence>
<evidence type="ECO:0000313" key="16">
    <source>
        <dbReference type="Proteomes" id="UP001279681"/>
    </source>
</evidence>
<evidence type="ECO:0000313" key="15">
    <source>
        <dbReference type="EMBL" id="MDX8336024.1"/>
    </source>
</evidence>
<evidence type="ECO:0000256" key="9">
    <source>
        <dbReference type="ARBA" id="ARBA00022989"/>
    </source>
</evidence>
<keyword evidence="16" id="KW-1185">Reference proteome</keyword>
<reference evidence="16" key="1">
    <citation type="submission" date="2023-07" db="EMBL/GenBank/DDBJ databases">
        <authorList>
            <person name="Colorado M.A."/>
            <person name="Villamil L.M."/>
            <person name="Melo J.F."/>
            <person name="Rodriguez J.A."/>
            <person name="Ruiz R.Y."/>
        </authorList>
    </citation>
    <scope>NUCLEOTIDE SEQUENCE [LARGE SCALE GENOMIC DNA]</scope>
    <source>
        <strain evidence="16">C33</strain>
    </source>
</reference>
<evidence type="ECO:0000259" key="14">
    <source>
        <dbReference type="PROSITE" id="PS51103"/>
    </source>
</evidence>
<proteinExistence type="predicted"/>